<reference evidence="1 2" key="1">
    <citation type="submission" date="2018-03" db="EMBL/GenBank/DDBJ databases">
        <title>Ahniella affigens gen. nov., sp. nov., a gammaproteobacterium isolated from sandy soil near a stream.</title>
        <authorList>
            <person name="Ko Y."/>
            <person name="Kim J.-H."/>
        </authorList>
    </citation>
    <scope>NUCLEOTIDE SEQUENCE [LARGE SCALE GENOMIC DNA]</scope>
    <source>
        <strain evidence="1 2">D13</strain>
    </source>
</reference>
<evidence type="ECO:0000313" key="2">
    <source>
        <dbReference type="Proteomes" id="UP000241074"/>
    </source>
</evidence>
<reference evidence="1 2" key="2">
    <citation type="submission" date="2018-03" db="EMBL/GenBank/DDBJ databases">
        <authorList>
            <person name="Keele B.F."/>
        </authorList>
    </citation>
    <scope>NUCLEOTIDE SEQUENCE [LARGE SCALE GENOMIC DNA]</scope>
    <source>
        <strain evidence="1 2">D13</strain>
    </source>
</reference>
<gene>
    <name evidence="1" type="ORF">C7S18_08295</name>
</gene>
<organism evidence="1 2">
    <name type="scientific">Ahniella affigens</name>
    <dbReference type="NCBI Taxonomy" id="2021234"/>
    <lineage>
        <taxon>Bacteria</taxon>
        <taxon>Pseudomonadati</taxon>
        <taxon>Pseudomonadota</taxon>
        <taxon>Gammaproteobacteria</taxon>
        <taxon>Lysobacterales</taxon>
        <taxon>Rhodanobacteraceae</taxon>
        <taxon>Ahniella</taxon>
    </lineage>
</organism>
<proteinExistence type="predicted"/>
<accession>A0A2P1PQT4</accession>
<keyword evidence="2" id="KW-1185">Reference proteome</keyword>
<dbReference type="AlphaFoldDB" id="A0A2P1PQT4"/>
<dbReference type="Proteomes" id="UP000241074">
    <property type="component" value="Chromosome"/>
</dbReference>
<protein>
    <submittedName>
        <fullName evidence="1">Uncharacterized protein</fullName>
    </submittedName>
</protein>
<evidence type="ECO:0000313" key="1">
    <source>
        <dbReference type="EMBL" id="AVP97194.1"/>
    </source>
</evidence>
<name>A0A2P1PQT4_9GAMM</name>
<dbReference type="KEGG" id="xba:C7S18_08295"/>
<sequence length="139" mass="15027">MANREFAAHARHKLTLYLPEGNDSDSTVAANGMALRTKRFLELLVRQPCPDRVAGHSDIAPDSSAFADSAWWRIDAHSEQITVCSASDVLAGILATTTIDGAAAYVFVPVSGAERKRLIATLQFELEESVFPEGMANAH</sequence>
<dbReference type="EMBL" id="CP027860">
    <property type="protein sequence ID" value="AVP97194.1"/>
    <property type="molecule type" value="Genomic_DNA"/>
</dbReference>